<proteinExistence type="predicted"/>
<name>A0ABT1V8E1_9ACTN</name>
<evidence type="ECO:0000313" key="2">
    <source>
        <dbReference type="EMBL" id="MCQ8193064.1"/>
    </source>
</evidence>
<dbReference type="Proteomes" id="UP001204746">
    <property type="component" value="Unassembled WGS sequence"/>
</dbReference>
<protein>
    <recommendedName>
        <fullName evidence="4">Lipoprotein</fullName>
    </recommendedName>
</protein>
<feature type="signal peptide" evidence="1">
    <location>
        <begin position="1"/>
        <end position="31"/>
    </location>
</feature>
<evidence type="ECO:0000313" key="3">
    <source>
        <dbReference type="Proteomes" id="UP001204746"/>
    </source>
</evidence>
<organism evidence="2 3">
    <name type="scientific">Streptomyces rugosispiralis</name>
    <dbReference type="NCBI Taxonomy" id="2967341"/>
    <lineage>
        <taxon>Bacteria</taxon>
        <taxon>Bacillati</taxon>
        <taxon>Actinomycetota</taxon>
        <taxon>Actinomycetes</taxon>
        <taxon>Kitasatosporales</taxon>
        <taxon>Streptomycetaceae</taxon>
        <taxon>Streptomyces</taxon>
    </lineage>
</organism>
<evidence type="ECO:0008006" key="4">
    <source>
        <dbReference type="Google" id="ProtNLM"/>
    </source>
</evidence>
<keyword evidence="1" id="KW-0732">Signal</keyword>
<dbReference type="RefSeq" id="WP_256653993.1">
    <property type="nucleotide sequence ID" value="NZ_JANIAA010000031.1"/>
</dbReference>
<gene>
    <name evidence="2" type="ORF">NP777_33380</name>
</gene>
<sequence length="247" mass="26603">MTPPHRRALPSLPVRSIALTLLTLLGGSACTQDKPHPPVSATTAPALTNPQAELLALTRFTNYRRGAARVTADIPVQGHPARLTGRLDWRHATGLAVLNGNGGVLEHGRHLLRWDRTTVSVRRDWTGHLPSHPPRHGWARRALTTRASTIDTTLLLLLNLAADRPDNARLLLHSGARRLGSEELAGVPVTVFAGPSTPTPRGAAPDPARAAPVPGHTRYWIDAGGRLRRFSARLGGGTEWMVATFST</sequence>
<dbReference type="EMBL" id="JANIAA010000031">
    <property type="protein sequence ID" value="MCQ8193064.1"/>
    <property type="molecule type" value="Genomic_DNA"/>
</dbReference>
<reference evidence="2 3" key="1">
    <citation type="submission" date="2022-07" db="EMBL/GenBank/DDBJ databases">
        <authorList>
            <person name="Phongsopitanun W."/>
            <person name="Tanasupawat S."/>
        </authorList>
    </citation>
    <scope>NUCLEOTIDE SEQUENCE [LARGE SCALE GENOMIC DNA]</scope>
    <source>
        <strain evidence="2 3">RCU-064</strain>
    </source>
</reference>
<comment type="caution">
    <text evidence="2">The sequence shown here is derived from an EMBL/GenBank/DDBJ whole genome shotgun (WGS) entry which is preliminary data.</text>
</comment>
<feature type="chain" id="PRO_5046467486" description="Lipoprotein" evidence="1">
    <location>
        <begin position="32"/>
        <end position="247"/>
    </location>
</feature>
<evidence type="ECO:0000256" key="1">
    <source>
        <dbReference type="SAM" id="SignalP"/>
    </source>
</evidence>
<accession>A0ABT1V8E1</accession>
<dbReference type="PROSITE" id="PS51257">
    <property type="entry name" value="PROKAR_LIPOPROTEIN"/>
    <property type="match status" value="1"/>
</dbReference>
<keyword evidence="3" id="KW-1185">Reference proteome</keyword>